<organism evidence="3 4">
    <name type="scientific">Cyphellophora attinorum</name>
    <dbReference type="NCBI Taxonomy" id="1664694"/>
    <lineage>
        <taxon>Eukaryota</taxon>
        <taxon>Fungi</taxon>
        <taxon>Dikarya</taxon>
        <taxon>Ascomycota</taxon>
        <taxon>Pezizomycotina</taxon>
        <taxon>Eurotiomycetes</taxon>
        <taxon>Chaetothyriomycetidae</taxon>
        <taxon>Chaetothyriales</taxon>
        <taxon>Cyphellophoraceae</taxon>
        <taxon>Cyphellophora</taxon>
    </lineage>
</organism>
<evidence type="ECO:0000256" key="1">
    <source>
        <dbReference type="SAM" id="SignalP"/>
    </source>
</evidence>
<gene>
    <name evidence="3" type="ORF">AB675_3114</name>
</gene>
<sequence length="368" mass="40051">MVQTQKITLLLVGLASVVSARYQLVQDYSGLNFYRGFDFFTQPDPTNGHVVFKSMQEANATGIAGFLDGGNATNAIYMAVDSSEIAPQGRASVRVTSKQSFDKFLLIADIVHMPGGICGTWPAFWTVGRNWPYDGEIDIIEGVNDQKMNYMTLHTSASIQLASPSGPVRRSSNNATDNGGYNNPFSPLFAGQITTSNCAIDAPNQDENAGCAILDPSPLTYGTDFNANGGGVFAVQRTSSSINMWFFPRGKFPSDIVNSQPSPNPSWGRPRAVFQGDFSIDEHFAAQQIVFDTTFCGGWAGKVWASNPQCSKLAATCEDYVTNNPEAFREAYWAVNTLQVFQDDGAEDAAVKEMVKSHKQSARKRHGL</sequence>
<evidence type="ECO:0000313" key="4">
    <source>
        <dbReference type="Proteomes" id="UP000038010"/>
    </source>
</evidence>
<keyword evidence="1" id="KW-0732">Signal</keyword>
<name>A0A0N1H131_9EURO</name>
<dbReference type="PROSITE" id="PS51762">
    <property type="entry name" value="GH16_2"/>
    <property type="match status" value="1"/>
</dbReference>
<evidence type="ECO:0000313" key="3">
    <source>
        <dbReference type="EMBL" id="KPI37877.1"/>
    </source>
</evidence>
<dbReference type="OrthoDB" id="192832at2759"/>
<dbReference type="STRING" id="1664694.A0A0N1H131"/>
<dbReference type="GeneID" id="28735020"/>
<dbReference type="SUPFAM" id="SSF49899">
    <property type="entry name" value="Concanavalin A-like lectins/glucanases"/>
    <property type="match status" value="1"/>
</dbReference>
<accession>A0A0N1H131</accession>
<dbReference type="InterPro" id="IPR000757">
    <property type="entry name" value="Beta-glucanase-like"/>
</dbReference>
<reference evidence="3 4" key="1">
    <citation type="submission" date="2015-06" db="EMBL/GenBank/DDBJ databases">
        <title>Draft genome of the ant-associated black yeast Phialophora attae CBS 131958.</title>
        <authorList>
            <person name="Moreno L.F."/>
            <person name="Stielow B.J."/>
            <person name="de Hoog S."/>
            <person name="Vicente V.A."/>
            <person name="Weiss V.A."/>
            <person name="de Vries M."/>
            <person name="Cruz L.M."/>
            <person name="Souza E.M."/>
        </authorList>
    </citation>
    <scope>NUCLEOTIDE SEQUENCE [LARGE SCALE GENOMIC DNA]</scope>
    <source>
        <strain evidence="3 4">CBS 131958</strain>
    </source>
</reference>
<dbReference type="GO" id="GO:0009251">
    <property type="term" value="P:glucan catabolic process"/>
    <property type="evidence" value="ECO:0007669"/>
    <property type="project" value="TreeGrafter"/>
</dbReference>
<dbReference type="VEuPathDB" id="FungiDB:AB675_3114"/>
<feature type="domain" description="GH16" evidence="2">
    <location>
        <begin position="37"/>
        <end position="265"/>
    </location>
</feature>
<keyword evidence="4" id="KW-1185">Reference proteome</keyword>
<dbReference type="EMBL" id="LFJN01000021">
    <property type="protein sequence ID" value="KPI37877.1"/>
    <property type="molecule type" value="Genomic_DNA"/>
</dbReference>
<dbReference type="Gene3D" id="2.60.120.200">
    <property type="match status" value="1"/>
</dbReference>
<dbReference type="PANTHER" id="PTHR10963">
    <property type="entry name" value="GLYCOSYL HYDROLASE-RELATED"/>
    <property type="match status" value="1"/>
</dbReference>
<feature type="chain" id="PRO_5005872973" evidence="1">
    <location>
        <begin position="21"/>
        <end position="368"/>
    </location>
</feature>
<dbReference type="RefSeq" id="XP_017997840.1">
    <property type="nucleotide sequence ID" value="XM_018143140.1"/>
</dbReference>
<dbReference type="InterPro" id="IPR013320">
    <property type="entry name" value="ConA-like_dom_sf"/>
</dbReference>
<feature type="signal peptide" evidence="1">
    <location>
        <begin position="1"/>
        <end position="20"/>
    </location>
</feature>
<dbReference type="Pfam" id="PF26113">
    <property type="entry name" value="GH16_XgeA"/>
    <property type="match status" value="1"/>
</dbReference>
<dbReference type="PANTHER" id="PTHR10963:SF24">
    <property type="entry name" value="GLYCOSIDASE C21B10.07-RELATED"/>
    <property type="match status" value="1"/>
</dbReference>
<dbReference type="GO" id="GO:0004553">
    <property type="term" value="F:hydrolase activity, hydrolyzing O-glycosyl compounds"/>
    <property type="evidence" value="ECO:0007669"/>
    <property type="project" value="InterPro"/>
</dbReference>
<dbReference type="CDD" id="cd02181">
    <property type="entry name" value="GH16_fungal_Lam16A_glucanase"/>
    <property type="match status" value="1"/>
</dbReference>
<protein>
    <submittedName>
        <fullName evidence="3">Putative endo-1,3(4)-beta-glucanase</fullName>
    </submittedName>
</protein>
<proteinExistence type="predicted"/>
<dbReference type="Proteomes" id="UP000038010">
    <property type="component" value="Unassembled WGS sequence"/>
</dbReference>
<dbReference type="InterPro" id="IPR050546">
    <property type="entry name" value="Glycosyl_Hydrlase_16"/>
</dbReference>
<evidence type="ECO:0000259" key="2">
    <source>
        <dbReference type="PROSITE" id="PS51762"/>
    </source>
</evidence>
<comment type="caution">
    <text evidence="3">The sequence shown here is derived from an EMBL/GenBank/DDBJ whole genome shotgun (WGS) entry which is preliminary data.</text>
</comment>
<dbReference type="AlphaFoldDB" id="A0A0N1H131"/>